<name>A0A7S2WSG0_9STRA</name>
<feature type="compositionally biased region" description="Polar residues" evidence="2">
    <location>
        <begin position="255"/>
        <end position="272"/>
    </location>
</feature>
<feature type="region of interest" description="Disordered" evidence="2">
    <location>
        <begin position="1"/>
        <end position="20"/>
    </location>
</feature>
<gene>
    <name evidence="3" type="ORF">QSP1433_LOCUS15272</name>
</gene>
<feature type="region of interest" description="Disordered" evidence="2">
    <location>
        <begin position="218"/>
        <end position="272"/>
    </location>
</feature>
<evidence type="ECO:0000256" key="2">
    <source>
        <dbReference type="SAM" id="MobiDB-lite"/>
    </source>
</evidence>
<evidence type="ECO:0000256" key="1">
    <source>
        <dbReference type="SAM" id="Coils"/>
    </source>
</evidence>
<keyword evidence="1" id="KW-0175">Coiled coil</keyword>
<accession>A0A7S2WSG0</accession>
<organism evidence="3">
    <name type="scientific">Mucochytrium quahogii</name>
    <dbReference type="NCBI Taxonomy" id="96639"/>
    <lineage>
        <taxon>Eukaryota</taxon>
        <taxon>Sar</taxon>
        <taxon>Stramenopiles</taxon>
        <taxon>Bigyra</taxon>
        <taxon>Labyrinthulomycetes</taxon>
        <taxon>Thraustochytrida</taxon>
        <taxon>Thraustochytriidae</taxon>
        <taxon>Mucochytrium</taxon>
    </lineage>
</organism>
<sequence>MFGNANVGQKQPFGKQIDRDSQVLQRSAQFPLKSVSKEEEFFAMLTALEQENEQLKSANMLLQRRLDSEQRDHYTTQEKLKSIQGACRRLTLANKVQYEEERFNREMEQNGRNQAQNGSGSHLLSTRERDIRVHGGSGHLNQFAFGSDQLQKLISEHQSGEGCGYGRKSRVAVLESPSKQSHQQEHQQFKRMSTIRSENQSNEDGQFDVLGNRIQVHTPIPQQNQEDREEDQEHTIFSGMGKNKRPAMPERTGTDLRSNQFLSQQKLWRNSN</sequence>
<evidence type="ECO:0000313" key="3">
    <source>
        <dbReference type="EMBL" id="CAD9703438.1"/>
    </source>
</evidence>
<dbReference type="EMBL" id="HBHK01024228">
    <property type="protein sequence ID" value="CAD9703438.1"/>
    <property type="molecule type" value="Transcribed_RNA"/>
</dbReference>
<feature type="compositionally biased region" description="Polar residues" evidence="2">
    <location>
        <begin position="190"/>
        <end position="204"/>
    </location>
</feature>
<proteinExistence type="predicted"/>
<protein>
    <submittedName>
        <fullName evidence="3">Uncharacterized protein</fullName>
    </submittedName>
</protein>
<feature type="region of interest" description="Disordered" evidence="2">
    <location>
        <begin position="171"/>
        <end position="205"/>
    </location>
</feature>
<reference evidence="3" key="1">
    <citation type="submission" date="2021-01" db="EMBL/GenBank/DDBJ databases">
        <authorList>
            <person name="Corre E."/>
            <person name="Pelletier E."/>
            <person name="Niang G."/>
            <person name="Scheremetjew M."/>
            <person name="Finn R."/>
            <person name="Kale V."/>
            <person name="Holt S."/>
            <person name="Cochrane G."/>
            <person name="Meng A."/>
            <person name="Brown T."/>
            <person name="Cohen L."/>
        </authorList>
    </citation>
    <scope>NUCLEOTIDE SEQUENCE</scope>
    <source>
        <strain evidence="3">NY070348D</strain>
    </source>
</reference>
<feature type="coiled-coil region" evidence="1">
    <location>
        <begin position="45"/>
        <end position="72"/>
    </location>
</feature>
<dbReference type="AlphaFoldDB" id="A0A7S2WSG0"/>